<dbReference type="RefSeq" id="WP_208354686.1">
    <property type="nucleotide sequence ID" value="NZ_JAALHA020000038.1"/>
</dbReference>
<dbReference type="AlphaFoldDB" id="A0AAP5IIP3"/>
<reference evidence="2" key="1">
    <citation type="journal article" date="2021" name="Science">
        <title>Hunting the eagle killer: A cyanobacterial neurotoxin causes vacuolar myelinopathy.</title>
        <authorList>
            <person name="Breinlinger S."/>
            <person name="Phillips T.J."/>
            <person name="Haram B.N."/>
            <person name="Mares J."/>
            <person name="Martinez Yerena J.A."/>
            <person name="Hrouzek P."/>
            <person name="Sobotka R."/>
            <person name="Henderson W.M."/>
            <person name="Schmieder P."/>
            <person name="Williams S.M."/>
            <person name="Lauderdale J.D."/>
            <person name="Wilde H.D."/>
            <person name="Gerrin W."/>
            <person name="Kust A."/>
            <person name="Washington J.W."/>
            <person name="Wagner C."/>
            <person name="Geier B."/>
            <person name="Liebeke M."/>
            <person name="Enke H."/>
            <person name="Niedermeyer T.H.J."/>
            <person name="Wilde S.B."/>
        </authorList>
    </citation>
    <scope>NUCLEOTIDE SEQUENCE [LARGE SCALE GENOMIC DNA]</scope>
    <source>
        <strain evidence="2">Thurmond2011</strain>
    </source>
</reference>
<protein>
    <submittedName>
        <fullName evidence="1">Uncharacterized protein</fullName>
    </submittedName>
</protein>
<sequence length="108" mass="11452">VVWSLASTTDVLLVEDLGPKVEGRRSRTCPIATTSGESVAATVRVVVDVVLPLPVSAILDPPETESGLVEENSCLNALTIAFAKAVILNIFSPKWWSCSHGSVHSKNP</sequence>
<gene>
    <name evidence="1" type="ORF">G7B40_040475</name>
</gene>
<evidence type="ECO:0000313" key="2">
    <source>
        <dbReference type="Proteomes" id="UP000667802"/>
    </source>
</evidence>
<comment type="caution">
    <text evidence="1">The sequence shown here is derived from an EMBL/GenBank/DDBJ whole genome shotgun (WGS) entry which is preliminary data.</text>
</comment>
<dbReference type="EMBL" id="JAALHA020000038">
    <property type="protein sequence ID" value="MDR9900765.1"/>
    <property type="molecule type" value="Genomic_DNA"/>
</dbReference>
<accession>A0AAP5IIP3</accession>
<dbReference type="Proteomes" id="UP000667802">
    <property type="component" value="Unassembled WGS sequence"/>
</dbReference>
<evidence type="ECO:0000313" key="1">
    <source>
        <dbReference type="EMBL" id="MDR9900765.1"/>
    </source>
</evidence>
<proteinExistence type="predicted"/>
<feature type="non-terminal residue" evidence="1">
    <location>
        <position position="1"/>
    </location>
</feature>
<name>A0AAP5IIP3_9CYAN</name>
<keyword evidence="2" id="KW-1185">Reference proteome</keyword>
<organism evidence="1 2">
    <name type="scientific">Aetokthonos hydrillicola Thurmond2011</name>
    <dbReference type="NCBI Taxonomy" id="2712845"/>
    <lineage>
        <taxon>Bacteria</taxon>
        <taxon>Bacillati</taxon>
        <taxon>Cyanobacteriota</taxon>
        <taxon>Cyanophyceae</taxon>
        <taxon>Nostocales</taxon>
        <taxon>Hapalosiphonaceae</taxon>
        <taxon>Aetokthonos</taxon>
    </lineage>
</organism>